<dbReference type="RefSeq" id="WP_418157567.1">
    <property type="nucleotide sequence ID" value="NZ_JBBLZC010000001.1"/>
</dbReference>
<keyword evidence="3" id="KW-0547">Nucleotide-binding</keyword>
<dbReference type="InterPro" id="IPR017871">
    <property type="entry name" value="ABC_transporter-like_CS"/>
</dbReference>
<feature type="region of interest" description="Disordered" evidence="10">
    <location>
        <begin position="1"/>
        <end position="21"/>
    </location>
</feature>
<keyword evidence="13" id="KW-1185">Reference proteome</keyword>
<dbReference type="PANTHER" id="PTHR42734:SF9">
    <property type="entry name" value="ZINC IMPORT ATP-BINDING PROTEIN ZNUC"/>
    <property type="match status" value="1"/>
</dbReference>
<evidence type="ECO:0000313" key="12">
    <source>
        <dbReference type="EMBL" id="MEK0081718.1"/>
    </source>
</evidence>
<dbReference type="PANTHER" id="PTHR42734">
    <property type="entry name" value="METAL TRANSPORT SYSTEM ATP-BINDING PROTEIN TM_0124-RELATED"/>
    <property type="match status" value="1"/>
</dbReference>
<name>A0ABU8XKJ9_9PROT</name>
<gene>
    <name evidence="12" type="ORF">U1T56_01025</name>
</gene>
<keyword evidence="8" id="KW-0406">Ion transport</keyword>
<evidence type="ECO:0000256" key="5">
    <source>
        <dbReference type="ARBA" id="ARBA00022840"/>
    </source>
</evidence>
<keyword evidence="1" id="KW-0813">Transport</keyword>
<proteinExistence type="predicted"/>
<keyword evidence="5 12" id="KW-0067">ATP-binding</keyword>
<dbReference type="InterPro" id="IPR050153">
    <property type="entry name" value="Metal_Ion_Import_ABC"/>
</dbReference>
<evidence type="ECO:0000256" key="8">
    <source>
        <dbReference type="ARBA" id="ARBA00023065"/>
    </source>
</evidence>
<dbReference type="SMART" id="SM00382">
    <property type="entry name" value="AAA"/>
    <property type="match status" value="1"/>
</dbReference>
<evidence type="ECO:0000256" key="2">
    <source>
        <dbReference type="ARBA" id="ARBA00022475"/>
    </source>
</evidence>
<sequence>MLQATSPFRAPLARSADRSRPRDALVEATGVTVRRGDLVVLDEVDLAVRPGEIVTLIGPNGAGKSTLVRVLLGIATPQAGRVLRRPGLRVGYSPQTLSCDPVLPLTVGRFLALGARAPRPELLAVLDRVGMGDALDRPMTGLSGGELRRVVLARALLRAPELLILDEPMSGVDVAGQMELYELVGRIRDETGAGVLLVSHDLHLVMARTDRVVCLDGHVCCAGRPLEVAGDPVFQRLFGQRLSDVMALYAHRPDPRCEGRHDHHHTALEADDAGLGVEER</sequence>
<evidence type="ECO:0000256" key="1">
    <source>
        <dbReference type="ARBA" id="ARBA00022448"/>
    </source>
</evidence>
<evidence type="ECO:0000256" key="10">
    <source>
        <dbReference type="SAM" id="MobiDB-lite"/>
    </source>
</evidence>
<dbReference type="GO" id="GO:0005524">
    <property type="term" value="F:ATP binding"/>
    <property type="evidence" value="ECO:0007669"/>
    <property type="project" value="UniProtKB-KW"/>
</dbReference>
<evidence type="ECO:0000256" key="7">
    <source>
        <dbReference type="ARBA" id="ARBA00022967"/>
    </source>
</evidence>
<protein>
    <submittedName>
        <fullName evidence="12">Metal ABC transporter ATP-binding protein</fullName>
    </submittedName>
</protein>
<evidence type="ECO:0000256" key="4">
    <source>
        <dbReference type="ARBA" id="ARBA00022833"/>
    </source>
</evidence>
<keyword evidence="4" id="KW-0862">Zinc</keyword>
<evidence type="ECO:0000259" key="11">
    <source>
        <dbReference type="PROSITE" id="PS50893"/>
    </source>
</evidence>
<feature type="domain" description="ABC transporter" evidence="11">
    <location>
        <begin position="26"/>
        <end position="241"/>
    </location>
</feature>
<reference evidence="12 13" key="1">
    <citation type="submission" date="2024-01" db="EMBL/GenBank/DDBJ databases">
        <title>Multi-omics insights into the function and evolution of sodium benzoate biodegradation pathways in Benzoatithermus flavus gen. nov., sp. nov. from hot spring.</title>
        <authorList>
            <person name="Hu C.-J."/>
            <person name="Li W.-J."/>
        </authorList>
    </citation>
    <scope>NUCLEOTIDE SEQUENCE [LARGE SCALE GENOMIC DNA]</scope>
    <source>
        <strain evidence="12 13">SYSU G07066</strain>
    </source>
</reference>
<evidence type="ECO:0000313" key="13">
    <source>
        <dbReference type="Proteomes" id="UP001375743"/>
    </source>
</evidence>
<keyword evidence="9" id="KW-0472">Membrane</keyword>
<evidence type="ECO:0000256" key="6">
    <source>
        <dbReference type="ARBA" id="ARBA00022906"/>
    </source>
</evidence>
<dbReference type="InterPro" id="IPR003593">
    <property type="entry name" value="AAA+_ATPase"/>
</dbReference>
<comment type="caution">
    <text evidence="12">The sequence shown here is derived from an EMBL/GenBank/DDBJ whole genome shotgun (WGS) entry which is preliminary data.</text>
</comment>
<keyword evidence="2" id="KW-1003">Cell membrane</keyword>
<dbReference type="SUPFAM" id="SSF52540">
    <property type="entry name" value="P-loop containing nucleoside triphosphate hydrolases"/>
    <property type="match status" value="1"/>
</dbReference>
<dbReference type="Gene3D" id="3.40.50.300">
    <property type="entry name" value="P-loop containing nucleotide triphosphate hydrolases"/>
    <property type="match status" value="1"/>
</dbReference>
<dbReference type="Proteomes" id="UP001375743">
    <property type="component" value="Unassembled WGS sequence"/>
</dbReference>
<keyword evidence="7" id="KW-1278">Translocase</keyword>
<dbReference type="PROSITE" id="PS50893">
    <property type="entry name" value="ABC_TRANSPORTER_2"/>
    <property type="match status" value="1"/>
</dbReference>
<dbReference type="InterPro" id="IPR027417">
    <property type="entry name" value="P-loop_NTPase"/>
</dbReference>
<dbReference type="InterPro" id="IPR003439">
    <property type="entry name" value="ABC_transporter-like_ATP-bd"/>
</dbReference>
<keyword evidence="6" id="KW-0864">Zinc transport</keyword>
<dbReference type="Pfam" id="PF00005">
    <property type="entry name" value="ABC_tran"/>
    <property type="match status" value="1"/>
</dbReference>
<evidence type="ECO:0000256" key="9">
    <source>
        <dbReference type="ARBA" id="ARBA00023136"/>
    </source>
</evidence>
<organism evidence="12 13">
    <name type="scientific">Benzoatithermus flavus</name>
    <dbReference type="NCBI Taxonomy" id="3108223"/>
    <lineage>
        <taxon>Bacteria</taxon>
        <taxon>Pseudomonadati</taxon>
        <taxon>Pseudomonadota</taxon>
        <taxon>Alphaproteobacteria</taxon>
        <taxon>Geminicoccales</taxon>
        <taxon>Geminicoccaceae</taxon>
        <taxon>Benzoatithermus</taxon>
    </lineage>
</organism>
<accession>A0ABU8XKJ9</accession>
<dbReference type="EMBL" id="JBBLZC010000001">
    <property type="protein sequence ID" value="MEK0081718.1"/>
    <property type="molecule type" value="Genomic_DNA"/>
</dbReference>
<evidence type="ECO:0000256" key="3">
    <source>
        <dbReference type="ARBA" id="ARBA00022741"/>
    </source>
</evidence>
<dbReference type="PROSITE" id="PS00211">
    <property type="entry name" value="ABC_TRANSPORTER_1"/>
    <property type="match status" value="1"/>
</dbReference>